<gene>
    <name evidence="1" type="ORF">LIER_38663</name>
</gene>
<protein>
    <submittedName>
        <fullName evidence="1">Uncharacterized protein</fullName>
    </submittedName>
</protein>
<evidence type="ECO:0000313" key="1">
    <source>
        <dbReference type="EMBL" id="GAA0158488.1"/>
    </source>
</evidence>
<reference evidence="1 2" key="1">
    <citation type="submission" date="2024-01" db="EMBL/GenBank/DDBJ databases">
        <title>The complete chloroplast genome sequence of Lithospermum erythrorhizon: insights into the phylogenetic relationship among Boraginaceae species and the maternal lineages of purple gromwells.</title>
        <authorList>
            <person name="Okada T."/>
            <person name="Watanabe K."/>
        </authorList>
    </citation>
    <scope>NUCLEOTIDE SEQUENCE [LARGE SCALE GENOMIC DNA]</scope>
</reference>
<dbReference type="AlphaFoldDB" id="A0AAV3Q5J6"/>
<organism evidence="1 2">
    <name type="scientific">Lithospermum erythrorhizon</name>
    <name type="common">Purple gromwell</name>
    <name type="synonym">Lithospermum officinale var. erythrorhizon</name>
    <dbReference type="NCBI Taxonomy" id="34254"/>
    <lineage>
        <taxon>Eukaryota</taxon>
        <taxon>Viridiplantae</taxon>
        <taxon>Streptophyta</taxon>
        <taxon>Embryophyta</taxon>
        <taxon>Tracheophyta</taxon>
        <taxon>Spermatophyta</taxon>
        <taxon>Magnoliopsida</taxon>
        <taxon>eudicotyledons</taxon>
        <taxon>Gunneridae</taxon>
        <taxon>Pentapetalae</taxon>
        <taxon>asterids</taxon>
        <taxon>lamiids</taxon>
        <taxon>Boraginales</taxon>
        <taxon>Boraginaceae</taxon>
        <taxon>Boraginoideae</taxon>
        <taxon>Lithospermeae</taxon>
        <taxon>Lithospermum</taxon>
    </lineage>
</organism>
<keyword evidence="2" id="KW-1185">Reference proteome</keyword>
<comment type="caution">
    <text evidence="1">The sequence shown here is derived from an EMBL/GenBank/DDBJ whole genome shotgun (WGS) entry which is preliminary data.</text>
</comment>
<proteinExistence type="predicted"/>
<dbReference type="Proteomes" id="UP001454036">
    <property type="component" value="Unassembled WGS sequence"/>
</dbReference>
<dbReference type="EMBL" id="BAABME010019831">
    <property type="protein sequence ID" value="GAA0158488.1"/>
    <property type="molecule type" value="Genomic_DNA"/>
</dbReference>
<accession>A0AAV3Q5J6</accession>
<sequence>MTMIIGVLVWRIFGRHRIFALWHIVKEGPFVPKKTTLIMGSGGRINIPGTKVVSEDDSDEVKKEKLEYNARLKEASERQRDVIV</sequence>
<name>A0AAV3Q5J6_LITER</name>
<evidence type="ECO:0000313" key="2">
    <source>
        <dbReference type="Proteomes" id="UP001454036"/>
    </source>
</evidence>